<protein>
    <submittedName>
        <fullName evidence="1">Uncharacterized protein</fullName>
    </submittedName>
</protein>
<dbReference type="AlphaFoldDB" id="A0A0P1A9K5"/>
<organism evidence="1 2">
    <name type="scientific">Plasmopara halstedii</name>
    <name type="common">Downy mildew of sunflower</name>
    <dbReference type="NCBI Taxonomy" id="4781"/>
    <lineage>
        <taxon>Eukaryota</taxon>
        <taxon>Sar</taxon>
        <taxon>Stramenopiles</taxon>
        <taxon>Oomycota</taxon>
        <taxon>Peronosporomycetes</taxon>
        <taxon>Peronosporales</taxon>
        <taxon>Peronosporaceae</taxon>
        <taxon>Plasmopara</taxon>
    </lineage>
</organism>
<evidence type="ECO:0000313" key="1">
    <source>
        <dbReference type="EMBL" id="CEG37262.1"/>
    </source>
</evidence>
<name>A0A0P1A9K5_PLAHL</name>
<reference evidence="2" key="1">
    <citation type="submission" date="2014-09" db="EMBL/GenBank/DDBJ databases">
        <authorList>
            <person name="Sharma Rahul"/>
            <person name="Thines Marco"/>
        </authorList>
    </citation>
    <scope>NUCLEOTIDE SEQUENCE [LARGE SCALE GENOMIC DNA]</scope>
</reference>
<keyword evidence="2" id="KW-1185">Reference proteome</keyword>
<evidence type="ECO:0000313" key="2">
    <source>
        <dbReference type="Proteomes" id="UP000054928"/>
    </source>
</evidence>
<dbReference type="Proteomes" id="UP000054928">
    <property type="component" value="Unassembled WGS sequence"/>
</dbReference>
<dbReference type="GeneID" id="36399757"/>
<dbReference type="EMBL" id="CCYD01000261">
    <property type="protein sequence ID" value="CEG37262.1"/>
    <property type="molecule type" value="Genomic_DNA"/>
</dbReference>
<accession>A0A0P1A9K5</accession>
<dbReference type="RefSeq" id="XP_024573631.1">
    <property type="nucleotide sequence ID" value="XM_024722567.1"/>
</dbReference>
<sequence>MVCLDNVLMLLSAYIQIPQLTIRIAAFFLKTAAALHRLSSFIRNAALKLYQIKLFMCFDGVSQIAIRLR</sequence>
<proteinExistence type="predicted"/>